<feature type="region of interest" description="Disordered" evidence="1">
    <location>
        <begin position="1"/>
        <end position="29"/>
    </location>
</feature>
<feature type="region of interest" description="Disordered" evidence="1">
    <location>
        <begin position="47"/>
        <end position="68"/>
    </location>
</feature>
<dbReference type="EMBL" id="AL807369">
    <property type="protein sequence ID" value="CAD36997.1"/>
    <property type="molecule type" value="Genomic_DNA"/>
</dbReference>
<evidence type="ECO:0000313" key="2">
    <source>
        <dbReference type="EMBL" id="CAD36997.1"/>
    </source>
</evidence>
<proteinExistence type="predicted"/>
<feature type="compositionally biased region" description="Acidic residues" evidence="1">
    <location>
        <begin position="1"/>
        <end position="13"/>
    </location>
</feature>
<dbReference type="VEuPathDB" id="FungiDB:NCU04224"/>
<name>Q8NIR7_NEUCS</name>
<protein>
    <submittedName>
        <fullName evidence="2">Uncharacterized protein G15D1.080</fullName>
    </submittedName>
</protein>
<dbReference type="CDD" id="cd00065">
    <property type="entry name" value="FYVE_like_SF"/>
    <property type="match status" value="1"/>
</dbReference>
<reference evidence="2" key="2">
    <citation type="submission" date="2002-06" db="EMBL/GenBank/DDBJ databases">
        <authorList>
            <person name="German Neurospora genome project"/>
        </authorList>
    </citation>
    <scope>NUCLEOTIDE SEQUENCE</scope>
</reference>
<feature type="region of interest" description="Disordered" evidence="1">
    <location>
        <begin position="352"/>
        <end position="398"/>
    </location>
</feature>
<reference evidence="2" key="1">
    <citation type="submission" date="2002-06" db="EMBL/GenBank/DDBJ databases">
        <authorList>
            <person name="Schulte U."/>
            <person name="Aign V."/>
            <person name="Hoheisel J."/>
            <person name="Brandt P."/>
            <person name="Fartmann B."/>
            <person name="Holland R."/>
            <person name="Nyakatura G."/>
            <person name="Mewes H.W."/>
            <person name="Mannhaupt G."/>
        </authorList>
    </citation>
    <scope>NUCLEOTIDE SEQUENCE</scope>
</reference>
<feature type="compositionally biased region" description="Basic and acidic residues" evidence="1">
    <location>
        <begin position="53"/>
        <end position="65"/>
    </location>
</feature>
<evidence type="ECO:0000256" key="1">
    <source>
        <dbReference type="SAM" id="MobiDB-lite"/>
    </source>
</evidence>
<organism evidence="2">
    <name type="scientific">Neurospora crassa</name>
    <dbReference type="NCBI Taxonomy" id="5141"/>
    <lineage>
        <taxon>Eukaryota</taxon>
        <taxon>Fungi</taxon>
        <taxon>Dikarya</taxon>
        <taxon>Ascomycota</taxon>
        <taxon>Pezizomycotina</taxon>
        <taxon>Sordariomycetes</taxon>
        <taxon>Sordariomycetidae</taxon>
        <taxon>Sordariales</taxon>
        <taxon>Sordariaceae</taxon>
        <taxon>Neurospora</taxon>
    </lineage>
</organism>
<feature type="compositionally biased region" description="Low complexity" evidence="1">
    <location>
        <begin position="323"/>
        <end position="336"/>
    </location>
</feature>
<dbReference type="AlphaFoldDB" id="Q8NIR7"/>
<feature type="region of interest" description="Disordered" evidence="1">
    <location>
        <begin position="313"/>
        <end position="337"/>
    </location>
</feature>
<feature type="compositionally biased region" description="Low complexity" evidence="1">
    <location>
        <begin position="352"/>
        <end position="380"/>
    </location>
</feature>
<accession>Q8NIR7</accession>
<gene>
    <name evidence="2" type="primary">G15D1.080</name>
</gene>
<sequence length="475" mass="51727">MAVFVDLEDEDVDPGQVQPSHHGLNLPARNGAGTGIVTDIGRAKTEGVGSVNTEKHREEAHEPAVRENPNQNSMTLALGCYPIVMSLAASIDLNTLDNLSRTCRQIRGNLLQYRKMLLVSTLHCSNEDLPIDPDAVLRYRARTVNWFYMQELGRSNKPCKVGQCARDLVGGCRRCGTVVCRNCAIKPPAPIVLRDRHRRLCVTCAKTPIGNLTKPPLGHATQTEFGFASPVGKQYATMITTTRGKSTCQVPLHILTFGSDTSPIISIWRWRNQYTDVLGGLGTGIGEGDRGVICGRGSDCCAARKREQEIDCDAEDAQEADGSYVYTPSPSTTTVSNDSTISMALWGTDTASTTSSNGSVNGSNASSSSQTGGLGSTLAGPSLERRTPSPMLKPGYDRHEIEGIGGVVKKKLVRMVKVGACVPEWPDERDRGDILGREMQAKVRSWCGWCWRVIPGKLDYEFARQETRSKALEEK</sequence>